<keyword evidence="11 20" id="KW-0732">Signal</keyword>
<dbReference type="RefSeq" id="WP_050657872.1">
    <property type="nucleotide sequence ID" value="NZ_JBLXAC010000002.1"/>
</dbReference>
<comment type="function">
    <text evidence="20">Hydrolysis of phosphatidylcholine with phospholipase A2 (EC 3.1.1.4) and phospholipase A1 (EC 3.1.1.32) activities.</text>
</comment>
<evidence type="ECO:0000256" key="18">
    <source>
        <dbReference type="PIRSR" id="PIRSR603187-1"/>
    </source>
</evidence>
<dbReference type="SUPFAM" id="SSF56931">
    <property type="entry name" value="Outer membrane phospholipase A (OMPLA)"/>
    <property type="match status" value="1"/>
</dbReference>
<evidence type="ECO:0000256" key="13">
    <source>
        <dbReference type="ARBA" id="ARBA00022837"/>
    </source>
</evidence>
<keyword evidence="13 19" id="KW-0106">Calcium</keyword>
<evidence type="ECO:0000256" key="8">
    <source>
        <dbReference type="ARBA" id="ARBA00022452"/>
    </source>
</evidence>
<dbReference type="InterPro" id="IPR003187">
    <property type="entry name" value="PLipase_A1"/>
</dbReference>
<dbReference type="GO" id="GO:0005509">
    <property type="term" value="F:calcium ion binding"/>
    <property type="evidence" value="ECO:0007669"/>
    <property type="project" value="TreeGrafter"/>
</dbReference>
<feature type="signal peptide" evidence="20">
    <location>
        <begin position="1"/>
        <end position="17"/>
    </location>
</feature>
<dbReference type="GO" id="GO:0016042">
    <property type="term" value="P:lipid catabolic process"/>
    <property type="evidence" value="ECO:0007669"/>
    <property type="project" value="UniProtKB-KW"/>
</dbReference>
<dbReference type="EC" id="3.1.1.4" evidence="6 20"/>
<comment type="cofactor">
    <cofactor evidence="20">
        <name>Ca(2+)</name>
        <dbReference type="ChEBI" id="CHEBI:29108"/>
    </cofactor>
    <text evidence="20">Binds 1 Ca(2+) ion per monomer. In the dimeric form the Ca(2+) is bound by different amino acids with binding of each Ca(2+) shared with ligands coming from each monomer. The Ca(2+) ion may have a role in catalysis.</text>
</comment>
<evidence type="ECO:0000256" key="9">
    <source>
        <dbReference type="ARBA" id="ARBA00022692"/>
    </source>
</evidence>
<evidence type="ECO:0000256" key="6">
    <source>
        <dbReference type="ARBA" id="ARBA00013278"/>
    </source>
</evidence>
<gene>
    <name evidence="22" type="ORF">EDC28_101278</name>
</gene>
<evidence type="ECO:0000313" key="22">
    <source>
        <dbReference type="EMBL" id="ROQ30592.1"/>
    </source>
</evidence>
<evidence type="ECO:0000256" key="21">
    <source>
        <dbReference type="SAM" id="MobiDB-lite"/>
    </source>
</evidence>
<keyword evidence="16" id="KW-0472">Membrane</keyword>
<dbReference type="PANTHER" id="PTHR40457:SF1">
    <property type="entry name" value="PHOSPHOLIPASE A1"/>
    <property type="match status" value="1"/>
</dbReference>
<dbReference type="OrthoDB" id="188433at2"/>
<dbReference type="EMBL" id="RJUL01000001">
    <property type="protein sequence ID" value="ROQ30592.1"/>
    <property type="molecule type" value="Genomic_DNA"/>
</dbReference>
<dbReference type="PANTHER" id="PTHR40457">
    <property type="entry name" value="PHOSPHOLIPASE A1"/>
    <property type="match status" value="1"/>
</dbReference>
<accession>A0A3N1PGJ8</accession>
<keyword evidence="15 20" id="KW-0443">Lipid metabolism</keyword>
<name>A0A3N1PGJ8_9GAMM</name>
<evidence type="ECO:0000256" key="3">
    <source>
        <dbReference type="ARBA" id="ARBA00010525"/>
    </source>
</evidence>
<feature type="compositionally biased region" description="Basic and acidic residues" evidence="21">
    <location>
        <begin position="55"/>
        <end position="76"/>
    </location>
</feature>
<dbReference type="GO" id="GO:0004623">
    <property type="term" value="F:phospholipase A2 activity"/>
    <property type="evidence" value="ECO:0007669"/>
    <property type="project" value="UniProtKB-EC"/>
</dbReference>
<dbReference type="AlphaFoldDB" id="A0A3N1PGJ8"/>
<dbReference type="EC" id="3.1.1.32" evidence="5 20"/>
<evidence type="ECO:0000256" key="14">
    <source>
        <dbReference type="ARBA" id="ARBA00022963"/>
    </source>
</evidence>
<feature type="binding site" description="in dimeric form" evidence="19">
    <location>
        <position position="205"/>
    </location>
    <ligand>
        <name>Ca(2+)</name>
        <dbReference type="ChEBI" id="CHEBI:29108"/>
        <label>1</label>
    </ligand>
</feature>
<evidence type="ECO:0000256" key="10">
    <source>
        <dbReference type="ARBA" id="ARBA00022723"/>
    </source>
</evidence>
<protein>
    <recommendedName>
        <fullName evidence="7 20">Phospholipase A1</fullName>
        <ecNumber evidence="5 20">3.1.1.32</ecNumber>
        <ecNumber evidence="6 20">3.1.1.4</ecNumber>
    </recommendedName>
    <alternativeName>
        <fullName evidence="20">Phosphatidylcholine 1-acylhydrolase</fullName>
    </alternativeName>
</protein>
<dbReference type="GO" id="GO:0009279">
    <property type="term" value="C:cell outer membrane"/>
    <property type="evidence" value="ECO:0007669"/>
    <property type="project" value="UniProtKB-SubCell"/>
</dbReference>
<evidence type="ECO:0000256" key="12">
    <source>
        <dbReference type="ARBA" id="ARBA00022801"/>
    </source>
</evidence>
<organism evidence="22 23">
    <name type="scientific">Gallaecimonas pentaromativorans</name>
    <dbReference type="NCBI Taxonomy" id="584787"/>
    <lineage>
        <taxon>Bacteria</taxon>
        <taxon>Pseudomonadati</taxon>
        <taxon>Pseudomonadota</taxon>
        <taxon>Gammaproteobacteria</taxon>
        <taxon>Enterobacterales</taxon>
        <taxon>Gallaecimonadaceae</taxon>
        <taxon>Gallaecimonas</taxon>
    </lineage>
</organism>
<evidence type="ECO:0000256" key="19">
    <source>
        <dbReference type="PIRSR" id="PIRSR603187-2"/>
    </source>
</evidence>
<comment type="subcellular location">
    <subcellularLocation>
        <location evidence="20">Cell outer membrane</location>
        <topology evidence="20">Multi-pass membrane protein</topology>
    </subcellularLocation>
    <text evidence="20">One of the very few enzymes located there.</text>
</comment>
<evidence type="ECO:0000256" key="11">
    <source>
        <dbReference type="ARBA" id="ARBA00022729"/>
    </source>
</evidence>
<dbReference type="Pfam" id="PF02253">
    <property type="entry name" value="PLA1"/>
    <property type="match status" value="1"/>
</dbReference>
<evidence type="ECO:0000256" key="20">
    <source>
        <dbReference type="RuleBase" id="RU366027"/>
    </source>
</evidence>
<keyword evidence="12 20" id="KW-0378">Hydrolase</keyword>
<sequence>MIKACVFALLLPVAATAADNPKNETQTKTQKEPATTKPVENESDIAVEPPQPESIEERAKKDDGLVEQRVNREKSTAENPFVITPHQPNYMLPVYYRKDPKPNSYPGELENDENLDDVEFKFQLSLKFPLAFKMFGGDNSLWVAYTQQSYWQAYNSGLSSPFRETNYEPEIFMSFNVSDDWFGIKPKYINVGAVHQSNGHSDPYSRSWNRIYASFIFETDNAVFQVKPWYRIPENREDDNNPDIEKYLGYGEFTGVYVMGNYSVDFMLRNNLRGSDNKGALQLGFTFPLWGKLRGYVQYFNGYGESLIDYNHATQSIGTGIMLTNWL</sequence>
<dbReference type="CDD" id="cd00541">
    <property type="entry name" value="OMPLA"/>
    <property type="match status" value="1"/>
</dbReference>
<proteinExistence type="inferred from homology"/>
<dbReference type="STRING" id="584787.GCA_001247655_01871"/>
<evidence type="ECO:0000256" key="1">
    <source>
        <dbReference type="ARBA" id="ARBA00000111"/>
    </source>
</evidence>
<evidence type="ECO:0000256" key="15">
    <source>
        <dbReference type="ARBA" id="ARBA00023098"/>
    </source>
</evidence>
<comment type="similarity">
    <text evidence="3 20">Belongs to the phospholipase A1 family.</text>
</comment>
<evidence type="ECO:0000313" key="23">
    <source>
        <dbReference type="Proteomes" id="UP000268033"/>
    </source>
</evidence>
<evidence type="ECO:0000256" key="2">
    <source>
        <dbReference type="ARBA" id="ARBA00001604"/>
    </source>
</evidence>
<dbReference type="Gene3D" id="2.40.230.10">
    <property type="entry name" value="Phospholipase A1"/>
    <property type="match status" value="1"/>
</dbReference>
<evidence type="ECO:0000256" key="16">
    <source>
        <dbReference type="ARBA" id="ARBA00023136"/>
    </source>
</evidence>
<evidence type="ECO:0000256" key="17">
    <source>
        <dbReference type="ARBA" id="ARBA00023237"/>
    </source>
</evidence>
<comment type="catalytic activity">
    <reaction evidence="2 20">
        <text>a 1,2-diacyl-sn-glycero-3-phosphocholine + H2O = a 1-acyl-sn-glycero-3-phosphocholine + a fatty acid + H(+)</text>
        <dbReference type="Rhea" id="RHEA:15801"/>
        <dbReference type="ChEBI" id="CHEBI:15377"/>
        <dbReference type="ChEBI" id="CHEBI:15378"/>
        <dbReference type="ChEBI" id="CHEBI:28868"/>
        <dbReference type="ChEBI" id="CHEBI:57643"/>
        <dbReference type="ChEBI" id="CHEBI:58168"/>
        <dbReference type="EC" id="3.1.1.4"/>
    </reaction>
</comment>
<keyword evidence="10 19" id="KW-0479">Metal-binding</keyword>
<comment type="subunit">
    <text evidence="4 20">Homodimer; dimerization is reversible, and the dimeric form is the active one.</text>
</comment>
<dbReference type="GO" id="GO:0008970">
    <property type="term" value="F:phospholipase A1 activity"/>
    <property type="evidence" value="ECO:0007669"/>
    <property type="project" value="UniProtKB-EC"/>
</dbReference>
<comment type="caution">
    <text evidence="22">The sequence shown here is derived from an EMBL/GenBank/DDBJ whole genome shotgun (WGS) entry which is preliminary data.</text>
</comment>
<dbReference type="Proteomes" id="UP000268033">
    <property type="component" value="Unassembled WGS sequence"/>
</dbReference>
<evidence type="ECO:0000256" key="7">
    <source>
        <dbReference type="ARBA" id="ARBA00021726"/>
    </source>
</evidence>
<feature type="chain" id="PRO_5019619591" description="Phospholipase A1" evidence="20">
    <location>
        <begin position="18"/>
        <end position="327"/>
    </location>
</feature>
<feature type="active site" description="Proton acceptor" evidence="18">
    <location>
        <position position="195"/>
    </location>
</feature>
<feature type="binding site" description="in dimeric form" evidence="19">
    <location>
        <position position="159"/>
    </location>
    <ligand>
        <name>Ca(2+)</name>
        <dbReference type="ChEBI" id="CHEBI:29108"/>
        <label>1</label>
    </ligand>
</feature>
<dbReference type="InterPro" id="IPR036541">
    <property type="entry name" value="PLipase_A1_sf"/>
</dbReference>
<reference evidence="22 23" key="1">
    <citation type="submission" date="2018-11" db="EMBL/GenBank/DDBJ databases">
        <title>Genomic Encyclopedia of Type Strains, Phase IV (KMG-IV): sequencing the most valuable type-strain genomes for metagenomic binning, comparative biology and taxonomic classification.</title>
        <authorList>
            <person name="Goeker M."/>
        </authorList>
    </citation>
    <scope>NUCLEOTIDE SEQUENCE [LARGE SCALE GENOMIC DNA]</scope>
    <source>
        <strain evidence="22 23">DSM 21945</strain>
    </source>
</reference>
<feature type="active site" description="Nucleophile" evidence="18">
    <location>
        <position position="197"/>
    </location>
</feature>
<keyword evidence="8" id="KW-1134">Transmembrane beta strand</keyword>
<keyword evidence="17 20" id="KW-0998">Cell outer membrane</keyword>
<keyword evidence="9" id="KW-0812">Transmembrane</keyword>
<dbReference type="PRINTS" id="PR01486">
    <property type="entry name" value="PHPHLIPASEA1"/>
</dbReference>
<evidence type="ECO:0000256" key="4">
    <source>
        <dbReference type="ARBA" id="ARBA00011702"/>
    </source>
</evidence>
<evidence type="ECO:0000256" key="5">
    <source>
        <dbReference type="ARBA" id="ARBA00013179"/>
    </source>
</evidence>
<keyword evidence="14 20" id="KW-0442">Lipid degradation</keyword>
<comment type="catalytic activity">
    <reaction evidence="1 20">
        <text>a 1,2-diacyl-sn-glycero-3-phosphocholine + H2O = a 2-acyl-sn-glycero-3-phosphocholine + a fatty acid + H(+)</text>
        <dbReference type="Rhea" id="RHEA:18689"/>
        <dbReference type="ChEBI" id="CHEBI:15377"/>
        <dbReference type="ChEBI" id="CHEBI:15378"/>
        <dbReference type="ChEBI" id="CHEBI:28868"/>
        <dbReference type="ChEBI" id="CHEBI:57643"/>
        <dbReference type="ChEBI" id="CHEBI:57875"/>
        <dbReference type="EC" id="3.1.1.32"/>
    </reaction>
</comment>
<feature type="region of interest" description="Disordered" evidence="21">
    <location>
        <begin position="19"/>
        <end position="78"/>
    </location>
</feature>
<keyword evidence="23" id="KW-1185">Reference proteome</keyword>